<dbReference type="EMBL" id="AQGS01000598">
    <property type="protein sequence ID" value="EPS37819.1"/>
    <property type="molecule type" value="Genomic_DNA"/>
</dbReference>
<keyword evidence="1" id="KW-0547">Nucleotide-binding</keyword>
<dbReference type="InterPro" id="IPR020849">
    <property type="entry name" value="Small_GTPase_Ras-type"/>
</dbReference>
<dbReference type="AlphaFoldDB" id="S8A4W9"/>
<accession>S8A4W9</accession>
<dbReference type="GO" id="GO:0016020">
    <property type="term" value="C:membrane"/>
    <property type="evidence" value="ECO:0007669"/>
    <property type="project" value="InterPro"/>
</dbReference>
<gene>
    <name evidence="3" type="ORF">H072_8379</name>
</gene>
<evidence type="ECO:0000256" key="2">
    <source>
        <dbReference type="ARBA" id="ARBA00023134"/>
    </source>
</evidence>
<dbReference type="Pfam" id="PF00071">
    <property type="entry name" value="Ras"/>
    <property type="match status" value="3"/>
</dbReference>
<keyword evidence="4" id="KW-1185">Reference proteome</keyword>
<dbReference type="STRING" id="1284197.S8A4W9"/>
<keyword evidence="2" id="KW-0342">GTP-binding</keyword>
<dbReference type="CDD" id="cd00876">
    <property type="entry name" value="Ras"/>
    <property type="match status" value="3"/>
</dbReference>
<dbReference type="GO" id="GO:0007165">
    <property type="term" value="P:signal transduction"/>
    <property type="evidence" value="ECO:0007669"/>
    <property type="project" value="InterPro"/>
</dbReference>
<name>S8A4W9_DACHA</name>
<dbReference type="PROSITE" id="PS51420">
    <property type="entry name" value="RHO"/>
    <property type="match status" value="3"/>
</dbReference>
<comment type="caution">
    <text evidence="3">The sequence shown here is derived from an EMBL/GenBank/DDBJ whole genome shotgun (WGS) entry which is preliminary data.</text>
</comment>
<proteinExistence type="predicted"/>
<dbReference type="OrthoDB" id="48625at2759"/>
<dbReference type="PROSITE" id="PS51419">
    <property type="entry name" value="RAB"/>
    <property type="match status" value="3"/>
</dbReference>
<dbReference type="NCBIfam" id="TIGR00231">
    <property type="entry name" value="small_GTP"/>
    <property type="match status" value="3"/>
</dbReference>
<dbReference type="Proteomes" id="UP000015100">
    <property type="component" value="Unassembled WGS sequence"/>
</dbReference>
<evidence type="ECO:0000256" key="1">
    <source>
        <dbReference type="ARBA" id="ARBA00022741"/>
    </source>
</evidence>
<dbReference type="SMART" id="SM00174">
    <property type="entry name" value="RHO"/>
    <property type="match status" value="2"/>
</dbReference>
<dbReference type="GO" id="GO:0005525">
    <property type="term" value="F:GTP binding"/>
    <property type="evidence" value="ECO:0007669"/>
    <property type="project" value="UniProtKB-KW"/>
</dbReference>
<dbReference type="SMART" id="SM00175">
    <property type="entry name" value="RAB"/>
    <property type="match status" value="3"/>
</dbReference>
<dbReference type="SMART" id="SM00173">
    <property type="entry name" value="RAS"/>
    <property type="match status" value="3"/>
</dbReference>
<dbReference type="PRINTS" id="PR00449">
    <property type="entry name" value="RASTRNSFRMNG"/>
</dbReference>
<evidence type="ECO:0000313" key="3">
    <source>
        <dbReference type="EMBL" id="EPS37819.1"/>
    </source>
</evidence>
<evidence type="ECO:0008006" key="5">
    <source>
        <dbReference type="Google" id="ProtNLM"/>
    </source>
</evidence>
<dbReference type="FunFam" id="3.40.50.300:FF:001423">
    <property type="entry name" value="Ras family GTPase"/>
    <property type="match status" value="2"/>
</dbReference>
<dbReference type="InterPro" id="IPR027417">
    <property type="entry name" value="P-loop_NTPase"/>
</dbReference>
<dbReference type="InterPro" id="IPR001806">
    <property type="entry name" value="Small_GTPase"/>
</dbReference>
<dbReference type="FunFam" id="3.40.50.300:FF:001447">
    <property type="entry name" value="Ras-related protein Rab-1B"/>
    <property type="match status" value="1"/>
</dbReference>
<reference evidence="4" key="2">
    <citation type="submission" date="2013-04" db="EMBL/GenBank/DDBJ databases">
        <title>Genomic mechanisms accounting for the adaptation to parasitism in nematode-trapping fungi.</title>
        <authorList>
            <person name="Ahren D.G."/>
        </authorList>
    </citation>
    <scope>NUCLEOTIDE SEQUENCE [LARGE SCALE GENOMIC DNA]</scope>
    <source>
        <strain evidence="4">CBS 200.50</strain>
    </source>
</reference>
<dbReference type="eggNOG" id="KOG0395">
    <property type="taxonomic scope" value="Eukaryota"/>
</dbReference>
<dbReference type="Gene3D" id="3.40.50.300">
    <property type="entry name" value="P-loop containing nucleotide triphosphate hydrolases"/>
    <property type="match status" value="3"/>
</dbReference>
<dbReference type="SUPFAM" id="SSF52540">
    <property type="entry name" value="P-loop containing nucleoside triphosphate hydrolases"/>
    <property type="match status" value="3"/>
</dbReference>
<evidence type="ECO:0000313" key="4">
    <source>
        <dbReference type="Proteomes" id="UP000015100"/>
    </source>
</evidence>
<dbReference type="PANTHER" id="PTHR24070">
    <property type="entry name" value="RAS, DI-RAS, AND RHEB FAMILY MEMBERS OF SMALL GTPASE SUPERFAMILY"/>
    <property type="match status" value="1"/>
</dbReference>
<reference evidence="3 4" key="1">
    <citation type="journal article" date="2013" name="PLoS Genet.">
        <title>Genomic mechanisms accounting for the adaptation to parasitism in nematode-trapping fungi.</title>
        <authorList>
            <person name="Meerupati T."/>
            <person name="Andersson K.M."/>
            <person name="Friman E."/>
            <person name="Kumar D."/>
            <person name="Tunlid A."/>
            <person name="Ahren D."/>
        </authorList>
    </citation>
    <scope>NUCLEOTIDE SEQUENCE [LARGE SCALE GENOMIC DNA]</scope>
    <source>
        <strain evidence="3 4">CBS 200.50</strain>
    </source>
</reference>
<organism evidence="3 4">
    <name type="scientific">Dactylellina haptotyla (strain CBS 200.50)</name>
    <name type="common">Nematode-trapping fungus</name>
    <name type="synonym">Monacrosporium haptotylum</name>
    <dbReference type="NCBI Taxonomy" id="1284197"/>
    <lineage>
        <taxon>Eukaryota</taxon>
        <taxon>Fungi</taxon>
        <taxon>Dikarya</taxon>
        <taxon>Ascomycota</taxon>
        <taxon>Pezizomycotina</taxon>
        <taxon>Orbiliomycetes</taxon>
        <taxon>Orbiliales</taxon>
        <taxon>Orbiliaceae</taxon>
        <taxon>Dactylellina</taxon>
    </lineage>
</organism>
<dbReference type="HOGENOM" id="CLU_435466_0_0_1"/>
<dbReference type="InterPro" id="IPR005225">
    <property type="entry name" value="Small_GTP-bd"/>
</dbReference>
<dbReference type="GO" id="GO:0003924">
    <property type="term" value="F:GTPase activity"/>
    <property type="evidence" value="ECO:0007669"/>
    <property type="project" value="InterPro"/>
</dbReference>
<dbReference type="PROSITE" id="PS51421">
    <property type="entry name" value="RAS"/>
    <property type="match status" value="3"/>
</dbReference>
<protein>
    <recommendedName>
        <fullName evidence="5">Small monomeric GTPase</fullName>
    </recommendedName>
</protein>
<sequence length="628" mass="70566">MTTVDIVPILFRKSAVKVVSMGEQESKEYEIAVYGSGGVGKSCLTLQFTLSWFMDEYDPTLEDSYKKSILIDEQMTNLDILDTVGQQTMCEDDCHTECRKRRRQDGYLFVYSITDRVSFEELVPLQQSISRHRKLQNISSEDSFPMILVGNKSDLEVERQVSAEEGAELAQQFGCKFLETSAKDRINVEEAFFDLVRGIKVLEPPPEPPKESDRPKDLGQYFEKYVKRASAASYTLFSPTESKHGHNGSFMAEPIERKLRKEYNISVLGEGGVGKSCLSLMYTRGMFYDDYDPTMEDSYQKQTVIDEDTGMLDILDTAAQGEHESNSYHRTRGKDGFLIVYSVTSKASFEKVDAIHKTILRQTEKKVVPLILVGNKSDLLGEREVSTEDGQAMAETLGCKFTETSAKDRVNVDETFTDLEKKPPKEYKVCLVGDGGVGKSSLALQFIYSQFFENYDATVEDSYRKQVVVDHHTVMLDVLDTAGQEIVGPTGTFGDGRQAKDGFLLVYSITDKASFDAITAHEKQILGWKGKDYVPMVLVGNKTDMGGERQVSHEEGESLAAKFGCRFLETSAKDRVNVDEAFHNMVREIKKYNHEHPKEATVGELEDAHVEKASRKALCARATKCVIL</sequence>